<evidence type="ECO:0000313" key="1">
    <source>
        <dbReference type="EMBL" id="KAF6358521.1"/>
    </source>
</evidence>
<evidence type="ECO:0000313" key="2">
    <source>
        <dbReference type="Proteomes" id="UP000558488"/>
    </source>
</evidence>
<gene>
    <name evidence="1" type="ORF">mPipKuh1_010343</name>
</gene>
<dbReference type="AlphaFoldDB" id="A0A7J7Y977"/>
<accession>A0A7J7Y977</accession>
<reference evidence="1 2" key="1">
    <citation type="journal article" date="2020" name="Nature">
        <title>Six reference-quality genomes reveal evolution of bat adaptations.</title>
        <authorList>
            <person name="Jebb D."/>
            <person name="Huang Z."/>
            <person name="Pippel M."/>
            <person name="Hughes G.M."/>
            <person name="Lavrichenko K."/>
            <person name="Devanna P."/>
            <person name="Winkler S."/>
            <person name="Jermiin L.S."/>
            <person name="Skirmuntt E.C."/>
            <person name="Katzourakis A."/>
            <person name="Burkitt-Gray L."/>
            <person name="Ray D.A."/>
            <person name="Sullivan K.A.M."/>
            <person name="Roscito J.G."/>
            <person name="Kirilenko B.M."/>
            <person name="Davalos L.M."/>
            <person name="Corthals A.P."/>
            <person name="Power M.L."/>
            <person name="Jones G."/>
            <person name="Ransome R.D."/>
            <person name="Dechmann D.K.N."/>
            <person name="Locatelli A.G."/>
            <person name="Puechmaille S.J."/>
            <person name="Fedrigo O."/>
            <person name="Jarvis E.D."/>
            <person name="Hiller M."/>
            <person name="Vernes S.C."/>
            <person name="Myers E.W."/>
            <person name="Teeling E.C."/>
        </authorList>
    </citation>
    <scope>NUCLEOTIDE SEQUENCE [LARGE SCALE GENOMIC DNA]</scope>
    <source>
        <strain evidence="1">MPipKuh1</strain>
        <tissue evidence="1">Flight muscle</tissue>
    </source>
</reference>
<sequence length="165" mass="18895">MYYINKIKKIKNILSSQLMQKKHLKKSTHSRIKTLNELEIEGGCLNIIKPIYKKPAGNIISNSERLPSLLSSGALKILTRVIIQENKETHPNGKEKCEICPNDLILHVFKIIKILQKTTAIVRDLNKLVRHTINTKKSVVFLNTNKEQSLKETRKTIPFVTVSKN</sequence>
<keyword evidence="2" id="KW-1185">Reference proteome</keyword>
<organism evidence="1 2">
    <name type="scientific">Pipistrellus kuhlii</name>
    <name type="common">Kuhl's pipistrelle</name>
    <dbReference type="NCBI Taxonomy" id="59472"/>
    <lineage>
        <taxon>Eukaryota</taxon>
        <taxon>Metazoa</taxon>
        <taxon>Chordata</taxon>
        <taxon>Craniata</taxon>
        <taxon>Vertebrata</taxon>
        <taxon>Euteleostomi</taxon>
        <taxon>Mammalia</taxon>
        <taxon>Eutheria</taxon>
        <taxon>Laurasiatheria</taxon>
        <taxon>Chiroptera</taxon>
        <taxon>Yangochiroptera</taxon>
        <taxon>Vespertilionidae</taxon>
        <taxon>Pipistrellus</taxon>
    </lineage>
</organism>
<comment type="caution">
    <text evidence="1">The sequence shown here is derived from an EMBL/GenBank/DDBJ whole genome shotgun (WGS) entry which is preliminary data.</text>
</comment>
<dbReference type="Proteomes" id="UP000558488">
    <property type="component" value="Unassembled WGS sequence"/>
</dbReference>
<name>A0A7J7Y977_PIPKU</name>
<dbReference type="EMBL" id="JACAGB010000006">
    <property type="protein sequence ID" value="KAF6358521.1"/>
    <property type="molecule type" value="Genomic_DNA"/>
</dbReference>
<proteinExistence type="predicted"/>
<protein>
    <submittedName>
        <fullName evidence="1">Uncharacterized protein</fullName>
    </submittedName>
</protein>